<sequence length="112" mass="13473">MDFMNRVFRQYLDMFVIVFIDYILIYSRREDDHTNNLRTVFHPLKGQQHFATFSKCEFWVLTLQEWTDGFVVYCDASRIGLGCVLMHNIKVIAYASRKLRFMRRIILPTILN</sequence>
<keyword evidence="1" id="KW-0808">Transferase</keyword>
<reference evidence="8" key="1">
    <citation type="submission" date="2023-08" db="EMBL/GenBank/DDBJ databases">
        <title>A de novo genome assembly of Solanum verrucosum Schlechtendal, a Mexican diploid species geographically isolated from the other diploid A-genome species in potato relatives.</title>
        <authorList>
            <person name="Hosaka K."/>
        </authorList>
    </citation>
    <scope>NUCLEOTIDE SEQUENCE</scope>
    <source>
        <tissue evidence="8">Young leaves</tissue>
    </source>
</reference>
<evidence type="ECO:0000256" key="4">
    <source>
        <dbReference type="ARBA" id="ARBA00022759"/>
    </source>
</evidence>
<dbReference type="GO" id="GO:0003964">
    <property type="term" value="F:RNA-directed DNA polymerase activity"/>
    <property type="evidence" value="ECO:0007669"/>
    <property type="project" value="UniProtKB-KW"/>
</dbReference>
<keyword evidence="6" id="KW-0695">RNA-directed DNA polymerase</keyword>
<name>A0AAF0ZKL1_SOLVR</name>
<dbReference type="InterPro" id="IPR043502">
    <property type="entry name" value="DNA/RNA_pol_sf"/>
</dbReference>
<feature type="domain" description="Reverse transcriptase RNase H-like" evidence="7">
    <location>
        <begin position="68"/>
        <end position="100"/>
    </location>
</feature>
<dbReference type="PANTHER" id="PTHR24559">
    <property type="entry name" value="TRANSPOSON TY3-I GAG-POL POLYPROTEIN"/>
    <property type="match status" value="1"/>
</dbReference>
<evidence type="ECO:0000256" key="5">
    <source>
        <dbReference type="ARBA" id="ARBA00022801"/>
    </source>
</evidence>
<evidence type="ECO:0000256" key="6">
    <source>
        <dbReference type="ARBA" id="ARBA00022918"/>
    </source>
</evidence>
<dbReference type="SUPFAM" id="SSF56672">
    <property type="entry name" value="DNA/RNA polymerases"/>
    <property type="match status" value="1"/>
</dbReference>
<keyword evidence="9" id="KW-1185">Reference proteome</keyword>
<evidence type="ECO:0000256" key="3">
    <source>
        <dbReference type="ARBA" id="ARBA00022722"/>
    </source>
</evidence>
<evidence type="ECO:0000256" key="1">
    <source>
        <dbReference type="ARBA" id="ARBA00022679"/>
    </source>
</evidence>
<dbReference type="InterPro" id="IPR043128">
    <property type="entry name" value="Rev_trsase/Diguanyl_cyclase"/>
</dbReference>
<keyword evidence="3" id="KW-0540">Nuclease</keyword>
<dbReference type="Gene3D" id="3.30.70.270">
    <property type="match status" value="1"/>
</dbReference>
<keyword evidence="4" id="KW-0255">Endonuclease</keyword>
<dbReference type="InterPro" id="IPR041373">
    <property type="entry name" value="RT_RNaseH"/>
</dbReference>
<evidence type="ECO:0000256" key="2">
    <source>
        <dbReference type="ARBA" id="ARBA00022695"/>
    </source>
</evidence>
<dbReference type="InterPro" id="IPR053134">
    <property type="entry name" value="RNA-dir_DNA_polymerase"/>
</dbReference>
<dbReference type="PANTHER" id="PTHR24559:SF444">
    <property type="entry name" value="REVERSE TRANSCRIPTASE DOMAIN-CONTAINING PROTEIN"/>
    <property type="match status" value="1"/>
</dbReference>
<keyword evidence="2" id="KW-0548">Nucleotidyltransferase</keyword>
<accession>A0AAF0ZKL1</accession>
<evidence type="ECO:0000313" key="8">
    <source>
        <dbReference type="EMBL" id="WMV41210.1"/>
    </source>
</evidence>
<dbReference type="EMBL" id="CP133619">
    <property type="protein sequence ID" value="WMV41210.1"/>
    <property type="molecule type" value="Genomic_DNA"/>
</dbReference>
<dbReference type="GO" id="GO:0016787">
    <property type="term" value="F:hydrolase activity"/>
    <property type="evidence" value="ECO:0007669"/>
    <property type="project" value="UniProtKB-KW"/>
</dbReference>
<dbReference type="GO" id="GO:0004519">
    <property type="term" value="F:endonuclease activity"/>
    <property type="evidence" value="ECO:0007669"/>
    <property type="project" value="UniProtKB-KW"/>
</dbReference>
<dbReference type="AlphaFoldDB" id="A0AAF0ZKL1"/>
<proteinExistence type="predicted"/>
<protein>
    <recommendedName>
        <fullName evidence="7">Reverse transcriptase RNase H-like domain-containing protein</fullName>
    </recommendedName>
</protein>
<gene>
    <name evidence="8" type="ORF">MTR67_034595</name>
</gene>
<dbReference type="Pfam" id="PF17917">
    <property type="entry name" value="RT_RNaseH"/>
    <property type="match status" value="1"/>
</dbReference>
<evidence type="ECO:0000259" key="7">
    <source>
        <dbReference type="Pfam" id="PF17917"/>
    </source>
</evidence>
<evidence type="ECO:0000313" key="9">
    <source>
        <dbReference type="Proteomes" id="UP001234989"/>
    </source>
</evidence>
<keyword evidence="5" id="KW-0378">Hydrolase</keyword>
<dbReference type="Proteomes" id="UP001234989">
    <property type="component" value="Chromosome 8"/>
</dbReference>
<organism evidence="8 9">
    <name type="scientific">Solanum verrucosum</name>
    <dbReference type="NCBI Taxonomy" id="315347"/>
    <lineage>
        <taxon>Eukaryota</taxon>
        <taxon>Viridiplantae</taxon>
        <taxon>Streptophyta</taxon>
        <taxon>Embryophyta</taxon>
        <taxon>Tracheophyta</taxon>
        <taxon>Spermatophyta</taxon>
        <taxon>Magnoliopsida</taxon>
        <taxon>eudicotyledons</taxon>
        <taxon>Gunneridae</taxon>
        <taxon>Pentapetalae</taxon>
        <taxon>asterids</taxon>
        <taxon>lamiids</taxon>
        <taxon>Solanales</taxon>
        <taxon>Solanaceae</taxon>
        <taxon>Solanoideae</taxon>
        <taxon>Solaneae</taxon>
        <taxon>Solanum</taxon>
    </lineage>
</organism>